<evidence type="ECO:0000313" key="2">
    <source>
        <dbReference type="Proteomes" id="UP000253383"/>
    </source>
</evidence>
<keyword evidence="2" id="KW-1185">Reference proteome</keyword>
<protein>
    <submittedName>
        <fullName evidence="1">Uncharacterized protein</fullName>
    </submittedName>
</protein>
<dbReference type="EMBL" id="QOWE01000030">
    <property type="protein sequence ID" value="RCR66165.1"/>
    <property type="molecule type" value="Genomic_DNA"/>
</dbReference>
<dbReference type="OrthoDB" id="956506at2"/>
<organism evidence="1 2">
    <name type="scientific">Larkinella punicea</name>
    <dbReference type="NCBI Taxonomy" id="2315727"/>
    <lineage>
        <taxon>Bacteria</taxon>
        <taxon>Pseudomonadati</taxon>
        <taxon>Bacteroidota</taxon>
        <taxon>Cytophagia</taxon>
        <taxon>Cytophagales</taxon>
        <taxon>Spirosomataceae</taxon>
        <taxon>Larkinella</taxon>
    </lineage>
</organism>
<proteinExistence type="predicted"/>
<reference evidence="1 2" key="1">
    <citation type="submission" date="2018-07" db="EMBL/GenBank/DDBJ databases">
        <title>Genome analysis of Larkinella rosea.</title>
        <authorList>
            <person name="Zhou Z."/>
            <person name="Wang G."/>
        </authorList>
    </citation>
    <scope>NUCLEOTIDE SEQUENCE [LARGE SCALE GENOMIC DNA]</scope>
    <source>
        <strain evidence="2">zzj9</strain>
    </source>
</reference>
<dbReference type="RefSeq" id="WP_114409367.1">
    <property type="nucleotide sequence ID" value="NZ_QOWE01000030.1"/>
</dbReference>
<sequence length="120" mass="13612">MANVKTVIDEWAVKDLEDGSSLKIAVLGCTELGNESRPGIQVIYMGTIINYEPLFVERLAYQAHKAGVDEYLLESYSWMVHDDQYIKNSLVLGFPLKAKVEVKTRSSKPIIKEYDLPFEV</sequence>
<comment type="caution">
    <text evidence="1">The sequence shown here is derived from an EMBL/GenBank/DDBJ whole genome shotgun (WGS) entry which is preliminary data.</text>
</comment>
<accession>A0A368JFX0</accession>
<name>A0A368JFX0_9BACT</name>
<dbReference type="Proteomes" id="UP000253383">
    <property type="component" value="Unassembled WGS sequence"/>
</dbReference>
<dbReference type="AlphaFoldDB" id="A0A368JFX0"/>
<gene>
    <name evidence="1" type="ORF">DUE52_27820</name>
</gene>
<evidence type="ECO:0000313" key="1">
    <source>
        <dbReference type="EMBL" id="RCR66165.1"/>
    </source>
</evidence>